<dbReference type="VEuPathDB" id="FungiDB:UMAG_01849"/>
<evidence type="ECO:0000256" key="4">
    <source>
        <dbReference type="ARBA" id="ARBA00022723"/>
    </source>
</evidence>
<feature type="domain" description="Fe2OG dioxygenase" evidence="14">
    <location>
        <begin position="116"/>
        <end position="228"/>
    </location>
</feature>
<dbReference type="GO" id="GO:0006449">
    <property type="term" value="P:regulation of translational termination"/>
    <property type="evidence" value="ECO:0000318"/>
    <property type="project" value="GO_Central"/>
</dbReference>
<evidence type="ECO:0000313" key="15">
    <source>
        <dbReference type="EMBL" id="KIS70691.1"/>
    </source>
</evidence>
<dbReference type="InterPro" id="IPR019601">
    <property type="entry name" value="Oxoglutarate/Fe-dep_Oase_C"/>
</dbReference>
<reference evidence="15 16" key="1">
    <citation type="journal article" date="2006" name="Nature">
        <title>Insights from the genome of the biotrophic fungal plant pathogen Ustilago maydis.</title>
        <authorList>
            <person name="Kamper J."/>
            <person name="Kahmann R."/>
            <person name="Bolker M."/>
            <person name="Ma L.J."/>
            <person name="Brefort T."/>
            <person name="Saville B.J."/>
            <person name="Banuett F."/>
            <person name="Kronstad J.W."/>
            <person name="Gold S.E."/>
            <person name="Muller O."/>
            <person name="Perlin M.H."/>
            <person name="Wosten H.A."/>
            <person name="de Vries R."/>
            <person name="Ruiz-Herrera J."/>
            <person name="Reynaga-Pena C.G."/>
            <person name="Snetselaar K."/>
            <person name="McCann M."/>
            <person name="Perez-Martin J."/>
            <person name="Feldbrugge M."/>
            <person name="Basse C.W."/>
            <person name="Steinberg G."/>
            <person name="Ibeas J.I."/>
            <person name="Holloman W."/>
            <person name="Guzman P."/>
            <person name="Farman M."/>
            <person name="Stajich J.E."/>
            <person name="Sentandreu R."/>
            <person name="Gonzalez-Prieto J.M."/>
            <person name="Kennell J.C."/>
            <person name="Molina L."/>
            <person name="Schirawski J."/>
            <person name="Mendoza-Mendoza A."/>
            <person name="Greilinger D."/>
            <person name="Munch K."/>
            <person name="Rossel N."/>
            <person name="Scherer M."/>
            <person name="Vranes M."/>
            <person name="Ladendorf O."/>
            <person name="Vincon V."/>
            <person name="Fuchs U."/>
            <person name="Sandrock B."/>
            <person name="Meng S."/>
            <person name="Ho E.C."/>
            <person name="Cahill M.J."/>
            <person name="Boyce K.J."/>
            <person name="Klose J."/>
            <person name="Klosterman S.J."/>
            <person name="Deelstra H.J."/>
            <person name="Ortiz-Castellanos L."/>
            <person name="Li W."/>
            <person name="Sanchez-Alonso P."/>
            <person name="Schreier P.H."/>
            <person name="Hauser-Hahn I."/>
            <person name="Vaupel M."/>
            <person name="Koopmann E."/>
            <person name="Friedrich G."/>
            <person name="Voss H."/>
            <person name="Schluter T."/>
            <person name="Margolis J."/>
            <person name="Platt D."/>
            <person name="Swimmer C."/>
            <person name="Gnirke A."/>
            <person name="Chen F."/>
            <person name="Vysotskaia V."/>
            <person name="Mannhaupt G."/>
            <person name="Guldener U."/>
            <person name="Munsterkotter M."/>
            <person name="Haase D."/>
            <person name="Oesterheld M."/>
            <person name="Mewes H.W."/>
            <person name="Mauceli E.W."/>
            <person name="DeCaprio D."/>
            <person name="Wade C.M."/>
            <person name="Butler J."/>
            <person name="Young S."/>
            <person name="Jaffe D.B."/>
            <person name="Calvo S."/>
            <person name="Nusbaum C."/>
            <person name="Galagan J."/>
            <person name="Birren B.W."/>
        </authorList>
    </citation>
    <scope>NUCLEOTIDE SEQUENCE [LARGE SCALE GENOMIC DNA]</scope>
    <source>
        <strain evidence="16">DSM 14603 / FGSC 9021 / UM521</strain>
    </source>
</reference>
<keyword evidence="5" id="KW-0847">Vitamin C</keyword>
<dbReference type="Pfam" id="PF13661">
    <property type="entry name" value="2OG-FeII_Oxy_4"/>
    <property type="match status" value="1"/>
</dbReference>
<evidence type="ECO:0000256" key="1">
    <source>
        <dbReference type="ARBA" id="ARBA00001961"/>
    </source>
</evidence>
<feature type="region of interest" description="Disordered" evidence="13">
    <location>
        <begin position="490"/>
        <end position="515"/>
    </location>
</feature>
<dbReference type="FunFam" id="2.60.120.620:FF:000014">
    <property type="entry name" value="Prolyl 3,4-dihydroxylase TPA1"/>
    <property type="match status" value="1"/>
</dbReference>
<evidence type="ECO:0000256" key="9">
    <source>
        <dbReference type="ARBA" id="ARBA00023242"/>
    </source>
</evidence>
<evidence type="ECO:0000256" key="12">
    <source>
        <dbReference type="ARBA" id="ARBA00081607"/>
    </source>
</evidence>
<dbReference type="InterPro" id="IPR051842">
    <property type="entry name" value="uS12_prolyl_hydroxylase"/>
</dbReference>
<evidence type="ECO:0000256" key="13">
    <source>
        <dbReference type="SAM" id="MobiDB-lite"/>
    </source>
</evidence>
<dbReference type="AlphaFoldDB" id="A0A0D1E4T3"/>
<evidence type="ECO:0000256" key="5">
    <source>
        <dbReference type="ARBA" id="ARBA00022896"/>
    </source>
</evidence>
<comment type="subcellular location">
    <subcellularLocation>
        <location evidence="2">Nucleus</location>
    </subcellularLocation>
</comment>
<dbReference type="Gene3D" id="3.60.130.20">
    <property type="entry name" value="Oxoglutarate/iron-dependent oxygenase, C-terminal degradation domain"/>
    <property type="match status" value="1"/>
</dbReference>
<evidence type="ECO:0000256" key="3">
    <source>
        <dbReference type="ARBA" id="ARBA00007443"/>
    </source>
</evidence>
<accession>A0A0D1E4T3</accession>
<keyword evidence="7" id="KW-0560">Oxidoreductase</keyword>
<dbReference type="OMA" id="GWYHIPQ"/>
<evidence type="ECO:0000256" key="8">
    <source>
        <dbReference type="ARBA" id="ARBA00023004"/>
    </source>
</evidence>
<dbReference type="GO" id="GO:0005634">
    <property type="term" value="C:nucleus"/>
    <property type="evidence" value="ECO:0007669"/>
    <property type="project" value="UniProtKB-SubCell"/>
</dbReference>
<dbReference type="Gene3D" id="2.60.120.620">
    <property type="entry name" value="q2cbj1_9rhob like domain"/>
    <property type="match status" value="1"/>
</dbReference>
<dbReference type="PROSITE" id="PS51471">
    <property type="entry name" value="FE2OG_OXY"/>
    <property type="match status" value="1"/>
</dbReference>
<dbReference type="GeneID" id="23562734"/>
<keyword evidence="8" id="KW-0408">Iron</keyword>
<protein>
    <recommendedName>
        <fullName evidence="12">uS12 prolyl 3,4-dihydroxylase</fullName>
    </recommendedName>
</protein>
<comment type="cofactor">
    <cofactor evidence="1">
        <name>L-ascorbate</name>
        <dbReference type="ChEBI" id="CHEBI:38290"/>
    </cofactor>
</comment>
<dbReference type="eggNOG" id="KOG3844">
    <property type="taxonomic scope" value="Eukaryota"/>
</dbReference>
<gene>
    <name evidence="15" type="ORF">UMAG_01849</name>
</gene>
<keyword evidence="16" id="KW-1185">Reference proteome</keyword>
<keyword evidence="6" id="KW-0223">Dioxygenase</keyword>
<dbReference type="OrthoDB" id="430522at2759"/>
<proteinExistence type="inferred from homology"/>
<evidence type="ECO:0000256" key="7">
    <source>
        <dbReference type="ARBA" id="ARBA00023002"/>
    </source>
</evidence>
<dbReference type="Pfam" id="PF10637">
    <property type="entry name" value="Ofd1_CTDD"/>
    <property type="match status" value="1"/>
</dbReference>
<name>A0A0D1E4T3_MYCMD</name>
<dbReference type="GO" id="GO:0005506">
    <property type="term" value="F:iron ion binding"/>
    <property type="evidence" value="ECO:0007669"/>
    <property type="project" value="InterPro"/>
</dbReference>
<keyword evidence="9" id="KW-0539">Nucleus</keyword>
<dbReference type="GO" id="GO:0010604">
    <property type="term" value="P:positive regulation of macromolecule metabolic process"/>
    <property type="evidence" value="ECO:0007669"/>
    <property type="project" value="UniProtKB-ARBA"/>
</dbReference>
<dbReference type="GO" id="GO:0009896">
    <property type="term" value="P:positive regulation of catabolic process"/>
    <property type="evidence" value="ECO:0007669"/>
    <property type="project" value="UniProtKB-ARBA"/>
</dbReference>
<dbReference type="InParanoid" id="A0A0D1E4T3"/>
<dbReference type="STRING" id="237631.A0A0D1E4T3"/>
<evidence type="ECO:0000259" key="14">
    <source>
        <dbReference type="PROSITE" id="PS51471"/>
    </source>
</evidence>
<comment type="similarity">
    <text evidence="3">Belongs to the TPA1 family.</text>
</comment>
<dbReference type="EMBL" id="CM003142">
    <property type="protein sequence ID" value="KIS70691.1"/>
    <property type="molecule type" value="Genomic_DNA"/>
</dbReference>
<evidence type="ECO:0000313" key="16">
    <source>
        <dbReference type="Proteomes" id="UP000000561"/>
    </source>
</evidence>
<evidence type="ECO:0000256" key="10">
    <source>
        <dbReference type="ARBA" id="ARBA00047444"/>
    </source>
</evidence>
<dbReference type="FunCoup" id="A0A0D1E4T3">
    <property type="interactions" value="318"/>
</dbReference>
<dbReference type="GO" id="GO:0031418">
    <property type="term" value="F:L-ascorbic acid binding"/>
    <property type="evidence" value="ECO:0007669"/>
    <property type="project" value="UniProtKB-KW"/>
</dbReference>
<sequence length="675" mass="74749">MSAIEVATAFAPDLLASSTVSAYNKEYEASAPYKHAVIPALINEDLLKATRQEIIEELRFAEKETDIYKVNQTGDLANLDGLPEEEAGRLQNLLRVRNAIYSQEFRSWLQGVTGCGPLSAKKKDMSINDYRQGCHLLNHDDVISTRRVSYILYLPDPDQPWQPEWGGALELYPVKTKGTPDDLPSKIIPPKWNQFTFFTVQPGHSFHSVEEVVHPSQSRLSISGWFHRPQEGEEGFTTEDEKKEAEVEKEMSSLESLSAKENAKLFEAYPEEFETPLPGSPLSQDEKKFLLQFLNPAYLVAKTQEQLFEQFGDDSHILLSDILKKEIAQSLEKSLRQADAKDGFQWWTSGKGEESTRIQPHAVGTDRVDDADNEAKQWSISGPPHKQRYAVQSEQATPKKAGEIASQNTLVPNPLPTDAGALLKLLSTVLFPSIAFRHFLANISQLVPLGARPIEARRFRPGLDYTLARSDTEPVLDVTLNLTPDVVKPSLEEERKAGPRGLASKAKKGKVAPVKPSSFTGSKMLSKKEAKDLAAKWESGDIGGWECYMAPHEGEEDPAVYQSGNSGKKKANDEENEADAVMKDAEDDEGEEIVEMIEDDGDEADDDFDGVLLNLTPSFNTLSVVLRDEGVMRFVKYLAASAGGSRWDVIGEYEIGAIEMEEEEEGADGADGADA</sequence>
<dbReference type="InterPro" id="IPR006620">
    <property type="entry name" value="Pro_4_hyd_alph"/>
</dbReference>
<dbReference type="PANTHER" id="PTHR12117:SF0">
    <property type="entry name" value="PROLYL 3-HYDROXYLASE OGFOD1"/>
    <property type="match status" value="1"/>
</dbReference>
<dbReference type="Proteomes" id="UP000000561">
    <property type="component" value="Chromosome 3"/>
</dbReference>
<keyword evidence="4" id="KW-0479">Metal-binding</keyword>
<dbReference type="PANTHER" id="PTHR12117">
    <property type="entry name" value="HISTONE ACETYLTRANSFERASE COMPLEX"/>
    <property type="match status" value="1"/>
</dbReference>
<dbReference type="GO" id="GO:0005737">
    <property type="term" value="C:cytoplasm"/>
    <property type="evidence" value="ECO:0000318"/>
    <property type="project" value="GO_Central"/>
</dbReference>
<evidence type="ECO:0000256" key="11">
    <source>
        <dbReference type="ARBA" id="ARBA00051966"/>
    </source>
</evidence>
<dbReference type="InterPro" id="IPR043044">
    <property type="entry name" value="TPA1/Ofd1_C"/>
</dbReference>
<feature type="region of interest" description="Disordered" evidence="13">
    <location>
        <begin position="556"/>
        <end position="589"/>
    </location>
</feature>
<dbReference type="InterPro" id="IPR039558">
    <property type="entry name" value="TPA1/OFD1_N"/>
</dbReference>
<dbReference type="RefSeq" id="XP_011387788.1">
    <property type="nucleotide sequence ID" value="XM_011389486.1"/>
</dbReference>
<dbReference type="SMART" id="SM00702">
    <property type="entry name" value="P4Hc"/>
    <property type="match status" value="1"/>
</dbReference>
<dbReference type="KEGG" id="uma:UMAG_01849"/>
<dbReference type="InterPro" id="IPR005123">
    <property type="entry name" value="Oxoglu/Fe-dep_dioxygenase_dom"/>
</dbReference>
<comment type="catalytic activity">
    <reaction evidence="11">
        <text>[ribosomal protein uS12]-(3S)-3-hydroxy-L-proline + 2-oxoglutarate + O2 = [ribosomal protein uS12]-(3S)-3,4-dihydroxy-L-proline + succinate + CO2</text>
        <dbReference type="Rhea" id="RHEA:54160"/>
        <dbReference type="Rhea" id="RHEA-COMP:13817"/>
        <dbReference type="Rhea" id="RHEA-COMP:13818"/>
        <dbReference type="ChEBI" id="CHEBI:15379"/>
        <dbReference type="ChEBI" id="CHEBI:16526"/>
        <dbReference type="ChEBI" id="CHEBI:16810"/>
        <dbReference type="ChEBI" id="CHEBI:30031"/>
        <dbReference type="ChEBI" id="CHEBI:85428"/>
        <dbReference type="ChEBI" id="CHEBI:138052"/>
    </reaction>
</comment>
<evidence type="ECO:0000256" key="2">
    <source>
        <dbReference type="ARBA" id="ARBA00004123"/>
    </source>
</evidence>
<dbReference type="GO" id="GO:0031543">
    <property type="term" value="F:peptidyl-proline dioxygenase activity"/>
    <property type="evidence" value="ECO:0000318"/>
    <property type="project" value="GO_Central"/>
</dbReference>
<evidence type="ECO:0000256" key="6">
    <source>
        <dbReference type="ARBA" id="ARBA00022964"/>
    </source>
</evidence>
<organism evidence="15 16">
    <name type="scientific">Mycosarcoma maydis</name>
    <name type="common">Corn smut fungus</name>
    <name type="synonym">Ustilago maydis</name>
    <dbReference type="NCBI Taxonomy" id="5270"/>
    <lineage>
        <taxon>Eukaryota</taxon>
        <taxon>Fungi</taxon>
        <taxon>Dikarya</taxon>
        <taxon>Basidiomycota</taxon>
        <taxon>Ustilaginomycotina</taxon>
        <taxon>Ustilaginomycetes</taxon>
        <taxon>Ustilaginales</taxon>
        <taxon>Ustilaginaceae</taxon>
        <taxon>Mycosarcoma</taxon>
    </lineage>
</organism>
<comment type="catalytic activity">
    <reaction evidence="10">
        <text>[ribosomal protein uS12]-L-proline + 2-oxoglutarate + O2 = [ribosomal protein uS12]-(3S)-3-hydroxy-L-proline + succinate + CO2</text>
        <dbReference type="Rhea" id="RHEA:54156"/>
        <dbReference type="Rhea" id="RHEA-COMP:13816"/>
        <dbReference type="Rhea" id="RHEA-COMP:13818"/>
        <dbReference type="ChEBI" id="CHEBI:15379"/>
        <dbReference type="ChEBI" id="CHEBI:16526"/>
        <dbReference type="ChEBI" id="CHEBI:16810"/>
        <dbReference type="ChEBI" id="CHEBI:30031"/>
        <dbReference type="ChEBI" id="CHEBI:50342"/>
        <dbReference type="ChEBI" id="CHEBI:85428"/>
    </reaction>
</comment>